<feature type="region of interest" description="Disordered" evidence="1">
    <location>
        <begin position="393"/>
        <end position="415"/>
    </location>
</feature>
<proteinExistence type="predicted"/>
<name>A0ABN9Y0C8_9DINO</name>
<evidence type="ECO:0000313" key="3">
    <source>
        <dbReference type="Proteomes" id="UP001189429"/>
    </source>
</evidence>
<feature type="region of interest" description="Disordered" evidence="1">
    <location>
        <begin position="104"/>
        <end position="149"/>
    </location>
</feature>
<feature type="compositionally biased region" description="Low complexity" evidence="1">
    <location>
        <begin position="136"/>
        <end position="146"/>
    </location>
</feature>
<comment type="caution">
    <text evidence="2">The sequence shown here is derived from an EMBL/GenBank/DDBJ whole genome shotgun (WGS) entry which is preliminary data.</text>
</comment>
<reference evidence="2" key="1">
    <citation type="submission" date="2023-10" db="EMBL/GenBank/DDBJ databases">
        <authorList>
            <person name="Chen Y."/>
            <person name="Shah S."/>
            <person name="Dougan E. K."/>
            <person name="Thang M."/>
            <person name="Chan C."/>
        </authorList>
    </citation>
    <scope>NUCLEOTIDE SEQUENCE [LARGE SCALE GENOMIC DNA]</scope>
</reference>
<dbReference type="Proteomes" id="UP001189429">
    <property type="component" value="Unassembled WGS sequence"/>
</dbReference>
<accession>A0ABN9Y0C8</accession>
<feature type="compositionally biased region" description="Low complexity" evidence="1">
    <location>
        <begin position="112"/>
        <end position="128"/>
    </location>
</feature>
<gene>
    <name evidence="2" type="ORF">PCOR1329_LOCUS81433</name>
</gene>
<sequence>MENLAVFGFRGAPSQLHLCGCALGVPRAAEAAEAEALWREAYEAERERGALLAHAARAAPDPSGISSAPGAGLAELAVAGDAEGGWEAAYARLRARHAALERAGQERRSARLAEAPQRPAPPAETLGPAPLPPAAAAPASPEAPGSRPKVLSIVNWPDFDDETDEQEVQDALDVLAVTDFPILVAFLGIPACGDEAPTLGAVREALALGDAEVEAAFRCSSARSYGGRVCEFRGALSPELPPGRVGQLDGEALLFVFARGDLPQTERFSEGDRLAVALLVAVALALCCSEALESLPEVEEESVLLAILRLAPLAAGAAARRQAASLHGVELQEAPLPSWSAGHLGSTWSPIGFAASRDGALATAAAAPAATLLVIRGGKGSDARCSLFGTSWEASSPQLGSPRNACQNAPWERSG</sequence>
<organism evidence="2 3">
    <name type="scientific">Prorocentrum cordatum</name>
    <dbReference type="NCBI Taxonomy" id="2364126"/>
    <lineage>
        <taxon>Eukaryota</taxon>
        <taxon>Sar</taxon>
        <taxon>Alveolata</taxon>
        <taxon>Dinophyceae</taxon>
        <taxon>Prorocentrales</taxon>
        <taxon>Prorocentraceae</taxon>
        <taxon>Prorocentrum</taxon>
    </lineage>
</organism>
<evidence type="ECO:0000313" key="2">
    <source>
        <dbReference type="EMBL" id="CAK0905878.1"/>
    </source>
</evidence>
<keyword evidence="3" id="KW-1185">Reference proteome</keyword>
<dbReference type="EMBL" id="CAUYUJ010021615">
    <property type="protein sequence ID" value="CAK0905878.1"/>
    <property type="molecule type" value="Genomic_DNA"/>
</dbReference>
<feature type="compositionally biased region" description="Polar residues" evidence="1">
    <location>
        <begin position="393"/>
        <end position="407"/>
    </location>
</feature>
<protein>
    <submittedName>
        <fullName evidence="2">Uncharacterized protein</fullName>
    </submittedName>
</protein>
<evidence type="ECO:0000256" key="1">
    <source>
        <dbReference type="SAM" id="MobiDB-lite"/>
    </source>
</evidence>